<gene>
    <name evidence="2" type="ORF">SAMN05216167_111167</name>
</gene>
<dbReference type="EMBL" id="FOLQ01000011">
    <property type="protein sequence ID" value="SFE22465.1"/>
    <property type="molecule type" value="Genomic_DNA"/>
</dbReference>
<evidence type="ECO:0000313" key="2">
    <source>
        <dbReference type="EMBL" id="SFE22465.1"/>
    </source>
</evidence>
<keyword evidence="3" id="KW-1185">Reference proteome</keyword>
<dbReference type="Gene3D" id="2.60.40.1120">
    <property type="entry name" value="Carboxypeptidase-like, regulatory domain"/>
    <property type="match status" value="1"/>
</dbReference>
<proteinExistence type="predicted"/>
<dbReference type="SUPFAM" id="SSF49464">
    <property type="entry name" value="Carboxypeptidase regulatory domain-like"/>
    <property type="match status" value="1"/>
</dbReference>
<evidence type="ECO:0000256" key="1">
    <source>
        <dbReference type="SAM" id="MobiDB-lite"/>
    </source>
</evidence>
<protein>
    <submittedName>
        <fullName evidence="2">CarboxypepD_reg-like domain-containing protein</fullName>
    </submittedName>
</protein>
<evidence type="ECO:0000313" key="3">
    <source>
        <dbReference type="Proteomes" id="UP000198598"/>
    </source>
</evidence>
<feature type="region of interest" description="Disordered" evidence="1">
    <location>
        <begin position="58"/>
        <end position="86"/>
    </location>
</feature>
<name>A0A1I1YS77_9BACT</name>
<dbReference type="Pfam" id="PF13715">
    <property type="entry name" value="CarbopepD_reg_2"/>
    <property type="match status" value="1"/>
</dbReference>
<organism evidence="2 3">
    <name type="scientific">Spirosoma endophyticum</name>
    <dbReference type="NCBI Taxonomy" id="662367"/>
    <lineage>
        <taxon>Bacteria</taxon>
        <taxon>Pseudomonadati</taxon>
        <taxon>Bacteroidota</taxon>
        <taxon>Cytophagia</taxon>
        <taxon>Cytophagales</taxon>
        <taxon>Cytophagaceae</taxon>
        <taxon>Spirosoma</taxon>
    </lineage>
</organism>
<dbReference type="Proteomes" id="UP000198598">
    <property type="component" value="Unassembled WGS sequence"/>
</dbReference>
<reference evidence="2 3" key="1">
    <citation type="submission" date="2016-10" db="EMBL/GenBank/DDBJ databases">
        <authorList>
            <person name="de Groot N.N."/>
        </authorList>
    </citation>
    <scope>NUCLEOTIDE SEQUENCE [LARGE SCALE GENOMIC DNA]</scope>
    <source>
        <strain evidence="2 3">DSM 26130</strain>
    </source>
</reference>
<dbReference type="STRING" id="662367.SAMN05216167_111167"/>
<dbReference type="InterPro" id="IPR008969">
    <property type="entry name" value="CarboxyPept-like_regulatory"/>
</dbReference>
<accession>A0A1I1YS77</accession>
<sequence>MMVIYPLYFNFVFPFRDFTICSNLYVLMSKILLGSWLLSLIFCLPVLAQDATVSGRVTASDDGSPLPGVTVQVKGANRGTNTDAQGNYRITAPANGQLVFSSSATQIKKLP</sequence>
<dbReference type="AlphaFoldDB" id="A0A1I1YS77"/>